<dbReference type="EMBL" id="CP017634">
    <property type="protein sequence ID" value="ATW26425.1"/>
    <property type="molecule type" value="Genomic_DNA"/>
</dbReference>
<accession>A0A3G1KW38</accession>
<proteinExistence type="predicted"/>
<dbReference type="RefSeq" id="WP_214658717.1">
    <property type="nucleotide sequence ID" value="NZ_CP017634.1"/>
</dbReference>
<name>A0A3G1KW38_FORW1</name>
<dbReference type="KEGG" id="fwa:DCMF_18185"/>
<sequence>MKQSFENCFQCVSYKNCFADKDRMDLKTAREIAALCTKPYKGLGTDLVRITDAVKCISLKKALRFSDEGRIEWIDHHVIRFLE</sequence>
<evidence type="ECO:0000313" key="2">
    <source>
        <dbReference type="Proteomes" id="UP000323521"/>
    </source>
</evidence>
<protein>
    <submittedName>
        <fullName evidence="1">Uncharacterized protein</fullName>
    </submittedName>
</protein>
<evidence type="ECO:0000313" key="1">
    <source>
        <dbReference type="EMBL" id="ATW26425.1"/>
    </source>
</evidence>
<dbReference type="Proteomes" id="UP000323521">
    <property type="component" value="Chromosome"/>
</dbReference>
<keyword evidence="2" id="KW-1185">Reference proteome</keyword>
<dbReference type="AlphaFoldDB" id="A0A3G1KW38"/>
<organism evidence="1 2">
    <name type="scientific">Formimonas warabiya</name>
    <dbReference type="NCBI Taxonomy" id="1761012"/>
    <lineage>
        <taxon>Bacteria</taxon>
        <taxon>Bacillati</taxon>
        <taxon>Bacillota</taxon>
        <taxon>Clostridia</taxon>
        <taxon>Eubacteriales</taxon>
        <taxon>Peptococcaceae</taxon>
        <taxon>Candidatus Formimonas</taxon>
    </lineage>
</organism>
<reference evidence="1 2" key="1">
    <citation type="submission" date="2016-10" db="EMBL/GenBank/DDBJ databases">
        <title>Complete Genome Sequence of Peptococcaceae strain DCMF.</title>
        <authorList>
            <person name="Edwards R.J."/>
            <person name="Holland S.I."/>
            <person name="Deshpande N.P."/>
            <person name="Wong Y.K."/>
            <person name="Ertan H."/>
            <person name="Manefield M."/>
            <person name="Russell T.L."/>
            <person name="Lee M.J."/>
        </authorList>
    </citation>
    <scope>NUCLEOTIDE SEQUENCE [LARGE SCALE GENOMIC DNA]</scope>
    <source>
        <strain evidence="1 2">DCMF</strain>
    </source>
</reference>
<gene>
    <name evidence="1" type="ORF">DCMF_18185</name>
</gene>